<name>A0A2A5QZI0_9EURY</name>
<evidence type="ECO:0000256" key="1">
    <source>
        <dbReference type="SAM" id="MobiDB-lite"/>
    </source>
</evidence>
<dbReference type="RefSeq" id="WP_097381162.1">
    <property type="nucleotide sequence ID" value="NZ_NXNI01000001.1"/>
</dbReference>
<feature type="region of interest" description="Disordered" evidence="1">
    <location>
        <begin position="133"/>
        <end position="254"/>
    </location>
</feature>
<evidence type="ECO:0000313" key="2">
    <source>
        <dbReference type="EMBL" id="PCR92236.1"/>
    </source>
</evidence>
<accession>A0A2A5QZI0</accession>
<keyword evidence="3" id="KW-1185">Reference proteome</keyword>
<protein>
    <submittedName>
        <fullName evidence="2">Uncharacterized protein</fullName>
    </submittedName>
</protein>
<comment type="caution">
    <text evidence="2">The sequence shown here is derived from an EMBL/GenBank/DDBJ whole genome shotgun (WGS) entry which is preliminary data.</text>
</comment>
<gene>
    <name evidence="2" type="ORF">CP557_17885</name>
</gene>
<evidence type="ECO:0000313" key="3">
    <source>
        <dbReference type="Proteomes" id="UP000219689"/>
    </source>
</evidence>
<feature type="compositionally biased region" description="Acidic residues" evidence="1">
    <location>
        <begin position="1"/>
        <end position="11"/>
    </location>
</feature>
<feature type="compositionally biased region" description="Basic and acidic residues" evidence="1">
    <location>
        <begin position="215"/>
        <end position="226"/>
    </location>
</feature>
<feature type="region of interest" description="Disordered" evidence="1">
    <location>
        <begin position="275"/>
        <end position="332"/>
    </location>
</feature>
<sequence length="332" mass="35209">MIDSVVEGESEAVDRATRSRRRSPSDRPGRCRSTVLAVPTEPLGPFCRDPRRSGAVDGVSSRAGTDPDPSESVTVDGRYWRTVRRDPSAPAPEAIDPERAVRGRAAVARASDSAAVDDTTGGDIAFGIARSASSLPVGRPPRSARGLEGGDATVLDPERGSAIGRDAIETESEPTAEGALESDRSDGSSCVGDRVVPGRSRSVHDGRSLRVVGSVRRERDRPGSERRFRRRRSPLDSRPRLEAGNSDGRRIGFDPVVAVARVDSGDERSVAVLRTDSRVADSSAFGPDRSRRGAPWPTPRPVSGSGSPSRRGRDGASASIADEVSRPSAETE</sequence>
<feature type="region of interest" description="Disordered" evidence="1">
    <location>
        <begin position="1"/>
        <end position="121"/>
    </location>
</feature>
<feature type="compositionally biased region" description="Low complexity" evidence="1">
    <location>
        <begin position="103"/>
        <end position="121"/>
    </location>
</feature>
<organism evidence="2 3">
    <name type="scientific">Natrinema ejinorense</name>
    <dbReference type="NCBI Taxonomy" id="373386"/>
    <lineage>
        <taxon>Archaea</taxon>
        <taxon>Methanobacteriati</taxon>
        <taxon>Methanobacteriota</taxon>
        <taxon>Stenosarchaea group</taxon>
        <taxon>Halobacteria</taxon>
        <taxon>Halobacteriales</taxon>
        <taxon>Natrialbaceae</taxon>
        <taxon>Natrinema</taxon>
    </lineage>
</organism>
<reference evidence="2 3" key="1">
    <citation type="submission" date="2017-09" db="EMBL/GenBank/DDBJ databases">
        <title>Genome sequences of Natrinema ejinorence JCM 13890T.</title>
        <authorList>
            <person name="Roh S.W."/>
            <person name="Kim Y.B."/>
            <person name="Kim J.Y."/>
        </authorList>
    </citation>
    <scope>NUCLEOTIDE SEQUENCE [LARGE SCALE GENOMIC DNA]</scope>
    <source>
        <strain evidence="2 3">JCM 13890</strain>
    </source>
</reference>
<feature type="compositionally biased region" description="Basic and acidic residues" evidence="1">
    <location>
        <begin position="12"/>
        <end position="29"/>
    </location>
</feature>
<proteinExistence type="predicted"/>
<dbReference type="Proteomes" id="UP000219689">
    <property type="component" value="Unassembled WGS sequence"/>
</dbReference>
<dbReference type="EMBL" id="NXNI01000001">
    <property type="protein sequence ID" value="PCR92236.1"/>
    <property type="molecule type" value="Genomic_DNA"/>
</dbReference>
<feature type="compositionally biased region" description="Basic and acidic residues" evidence="1">
    <location>
        <begin position="233"/>
        <end position="252"/>
    </location>
</feature>
<dbReference type="AlphaFoldDB" id="A0A2A5QZI0"/>